<evidence type="ECO:0000313" key="3">
    <source>
        <dbReference type="Proteomes" id="UP001208570"/>
    </source>
</evidence>
<proteinExistence type="predicted"/>
<protein>
    <submittedName>
        <fullName evidence="2">Uncharacterized protein</fullName>
    </submittedName>
</protein>
<dbReference type="Proteomes" id="UP001208570">
    <property type="component" value="Unassembled WGS sequence"/>
</dbReference>
<dbReference type="AlphaFoldDB" id="A0AAD9JGB5"/>
<evidence type="ECO:0000256" key="1">
    <source>
        <dbReference type="SAM" id="SignalP"/>
    </source>
</evidence>
<name>A0AAD9JGB5_9ANNE</name>
<keyword evidence="3" id="KW-1185">Reference proteome</keyword>
<feature type="chain" id="PRO_5041977394" evidence="1">
    <location>
        <begin position="25"/>
        <end position="167"/>
    </location>
</feature>
<sequence>MSIFSINRLLILWCFIYHSTLVVGWLTRPKQAPVLHRLNCDKANAFFGKRLNPFCQSTDPEKRGANRHPLRSVIDMLNPNSGEYRHPEGITAGPRRPGFGYFGLERPLMRRKDSNGEKAKEMFGSGFATTERGRGLPSTGDNIWSVGRLLDKFLRHTGATSVITNYR</sequence>
<feature type="signal peptide" evidence="1">
    <location>
        <begin position="1"/>
        <end position="24"/>
    </location>
</feature>
<gene>
    <name evidence="2" type="ORF">LSH36_324g01013</name>
</gene>
<comment type="caution">
    <text evidence="2">The sequence shown here is derived from an EMBL/GenBank/DDBJ whole genome shotgun (WGS) entry which is preliminary data.</text>
</comment>
<accession>A0AAD9JGB5</accession>
<reference evidence="2" key="1">
    <citation type="journal article" date="2023" name="Mol. Biol. Evol.">
        <title>Third-Generation Sequencing Reveals the Adaptive Role of the Epigenome in Three Deep-Sea Polychaetes.</title>
        <authorList>
            <person name="Perez M."/>
            <person name="Aroh O."/>
            <person name="Sun Y."/>
            <person name="Lan Y."/>
            <person name="Juniper S.K."/>
            <person name="Young C.R."/>
            <person name="Angers B."/>
            <person name="Qian P.Y."/>
        </authorList>
    </citation>
    <scope>NUCLEOTIDE SEQUENCE</scope>
    <source>
        <strain evidence="2">P08H-3</strain>
    </source>
</reference>
<dbReference type="EMBL" id="JAODUP010000323">
    <property type="protein sequence ID" value="KAK2152622.1"/>
    <property type="molecule type" value="Genomic_DNA"/>
</dbReference>
<keyword evidence="1" id="KW-0732">Signal</keyword>
<evidence type="ECO:0000313" key="2">
    <source>
        <dbReference type="EMBL" id="KAK2152622.1"/>
    </source>
</evidence>
<organism evidence="2 3">
    <name type="scientific">Paralvinella palmiformis</name>
    <dbReference type="NCBI Taxonomy" id="53620"/>
    <lineage>
        <taxon>Eukaryota</taxon>
        <taxon>Metazoa</taxon>
        <taxon>Spiralia</taxon>
        <taxon>Lophotrochozoa</taxon>
        <taxon>Annelida</taxon>
        <taxon>Polychaeta</taxon>
        <taxon>Sedentaria</taxon>
        <taxon>Canalipalpata</taxon>
        <taxon>Terebellida</taxon>
        <taxon>Terebelliformia</taxon>
        <taxon>Alvinellidae</taxon>
        <taxon>Paralvinella</taxon>
    </lineage>
</organism>